<evidence type="ECO:0000256" key="1">
    <source>
        <dbReference type="SAM" id="MobiDB-lite"/>
    </source>
</evidence>
<evidence type="ECO:0000313" key="2">
    <source>
        <dbReference type="EMBL" id="CAD9189288.1"/>
    </source>
</evidence>
<accession>A0A7S1SAK1</accession>
<feature type="region of interest" description="Disordered" evidence="1">
    <location>
        <begin position="82"/>
        <end position="119"/>
    </location>
</feature>
<reference evidence="2" key="1">
    <citation type="submission" date="2021-01" db="EMBL/GenBank/DDBJ databases">
        <authorList>
            <person name="Corre E."/>
            <person name="Pelletier E."/>
            <person name="Niang G."/>
            <person name="Scheremetjew M."/>
            <person name="Finn R."/>
            <person name="Kale V."/>
            <person name="Holt S."/>
            <person name="Cochrane G."/>
            <person name="Meng A."/>
            <person name="Brown T."/>
            <person name="Cohen L."/>
        </authorList>
    </citation>
    <scope>NUCLEOTIDE SEQUENCE</scope>
    <source>
        <strain evidence="2">OF101</strain>
    </source>
</reference>
<dbReference type="AlphaFoldDB" id="A0A7S1SAK1"/>
<sequence>MTFQAADIVDVDEPVTRPASLLSPNGIEEEPLTPDAVDSRDLEEHVRYWDFELGEDDGALEEGAGGLRGCRKVPLQEIVAEARSAEPRKMEPLRDIGNQPRPGPAWRDRRPPPRGKSVDGALFLEDLAGVSERPRGAASAELLARRGRVRRSKTIAT</sequence>
<dbReference type="EMBL" id="HBGE01110785">
    <property type="protein sequence ID" value="CAD9189288.1"/>
    <property type="molecule type" value="Transcribed_RNA"/>
</dbReference>
<feature type="compositionally biased region" description="Basic and acidic residues" evidence="1">
    <location>
        <begin position="83"/>
        <end position="94"/>
    </location>
</feature>
<name>A0A7S1SAK1_ALECA</name>
<protein>
    <submittedName>
        <fullName evidence="2">Uncharacterized protein</fullName>
    </submittedName>
</protein>
<feature type="region of interest" description="Disordered" evidence="1">
    <location>
        <begin position="1"/>
        <end position="40"/>
    </location>
</feature>
<organism evidence="2">
    <name type="scientific">Alexandrium catenella</name>
    <name type="common">Red tide dinoflagellate</name>
    <name type="synonym">Gonyaulax catenella</name>
    <dbReference type="NCBI Taxonomy" id="2925"/>
    <lineage>
        <taxon>Eukaryota</taxon>
        <taxon>Sar</taxon>
        <taxon>Alveolata</taxon>
        <taxon>Dinophyceae</taxon>
        <taxon>Gonyaulacales</taxon>
        <taxon>Pyrocystaceae</taxon>
        <taxon>Alexandrium</taxon>
    </lineage>
</organism>
<gene>
    <name evidence="2" type="ORF">ACAT0790_LOCUS66062</name>
</gene>
<proteinExistence type="predicted"/>